<protein>
    <submittedName>
        <fullName evidence="2">Uncharacterized protein</fullName>
    </submittedName>
</protein>
<reference evidence="2 3" key="1">
    <citation type="journal article" date="2019" name="Environ. Microbiol.">
        <title>The phytopathogenic nature of Dickeya aquatica 174/2 and the dynamic early evolution of Dickeya pathogenicity.</title>
        <authorList>
            <person name="Duprey A."/>
            <person name="Taib N."/>
            <person name="Leonard S."/>
            <person name="Garin T."/>
            <person name="Flandrois J.P."/>
            <person name="Nasser W."/>
            <person name="Brochier-Armanet C."/>
            <person name="Reverchon S."/>
        </authorList>
    </citation>
    <scope>NUCLEOTIDE SEQUENCE [LARGE SCALE GENOMIC DNA]</scope>
    <source>
        <strain evidence="2 3">NCPPB 569</strain>
    </source>
</reference>
<name>A0A5B8HRB3_9GAMM</name>
<dbReference type="AlphaFoldDB" id="A0A5B8HRB3"/>
<feature type="transmembrane region" description="Helical" evidence="1">
    <location>
        <begin position="178"/>
        <end position="200"/>
    </location>
</feature>
<dbReference type="KEGG" id="dic:Dpoa569_0002954"/>
<keyword evidence="3" id="KW-1185">Reference proteome</keyword>
<keyword evidence="1" id="KW-1133">Transmembrane helix</keyword>
<evidence type="ECO:0000313" key="2">
    <source>
        <dbReference type="EMBL" id="QDX30996.1"/>
    </source>
</evidence>
<proteinExistence type="predicted"/>
<organism evidence="2 3">
    <name type="scientific">Dickeya poaceiphila</name>
    <dbReference type="NCBI Taxonomy" id="568768"/>
    <lineage>
        <taxon>Bacteria</taxon>
        <taxon>Pseudomonadati</taxon>
        <taxon>Pseudomonadota</taxon>
        <taxon>Gammaproteobacteria</taxon>
        <taxon>Enterobacterales</taxon>
        <taxon>Pectobacteriaceae</taxon>
        <taxon>Dickeya</taxon>
    </lineage>
</organism>
<dbReference type="RefSeq" id="WP_042868965.1">
    <property type="nucleotide sequence ID" value="NZ_CM001975.1"/>
</dbReference>
<gene>
    <name evidence="2" type="ORF">Dpoa569_0002954</name>
</gene>
<evidence type="ECO:0000256" key="1">
    <source>
        <dbReference type="SAM" id="Phobius"/>
    </source>
</evidence>
<dbReference type="EMBL" id="CP042220">
    <property type="protein sequence ID" value="QDX30996.1"/>
    <property type="molecule type" value="Genomic_DNA"/>
</dbReference>
<accession>A0A5B8HRB3</accession>
<dbReference type="Proteomes" id="UP000320591">
    <property type="component" value="Chromosome"/>
</dbReference>
<evidence type="ECO:0000313" key="3">
    <source>
        <dbReference type="Proteomes" id="UP000320591"/>
    </source>
</evidence>
<keyword evidence="1" id="KW-0472">Membrane</keyword>
<keyword evidence="1" id="KW-0812">Transmembrane</keyword>
<dbReference type="OrthoDB" id="3204564at2"/>
<sequence>MQLTNLSNKTSKQVATEIIESLEQHWSIDLKSIISNEAISEEDRIKRLRAKILEAALAGIDEFDADAGIAPRTGQYDTLAESVLRGDAIEIEPNFSVTEHNYNIICGYKGADVYNYVFNLSKRLEAMSKAQTPGQLAVETISAGLISVGTAWAKLTWSAWRTGGQTLLQACRTGVTQLGLKTAITVVVIVLTAIITYLLIDNPKKILGVVFNNTDDHLVVNNWKNSGGDLYMEHGVMVNFMEDHADGDLDSPLIQIRKRYFFEAGDPDNCIFGGIYFGDRNVGLRGSEGVMIFSSYGNNNIKVAHQFAVPYTNDNGTNMRKINGPVDLPSLFREMYNGRNTRVDINEGGYRLLSTVNDPRGGVVGLIAAIQKNS</sequence>